<dbReference type="KEGG" id="arue:QQX03_05725"/>
<dbReference type="RefSeq" id="WP_285976900.1">
    <property type="nucleotide sequence ID" value="NZ_CP127221.1"/>
</dbReference>
<feature type="chain" id="PRO_5040742879" evidence="1">
    <location>
        <begin position="21"/>
        <end position="152"/>
    </location>
</feature>
<sequence length="152" mass="16883">MLKQVSLLCLLALSAFPAAAREVHRAEIGEDFAPNVAPERRVYCSDTQVVTLADGTEYRACVNWRAQSKSRLIRTYAALEGPDGDTDANVEIARACFDLAVASQNDPYRTAFDVNTFVDGARAHFSLSAKTRAMMRTNEYSLRVYERGVWLG</sequence>
<name>A0A9Y2F758_9SPHN</name>
<evidence type="ECO:0000256" key="1">
    <source>
        <dbReference type="SAM" id="SignalP"/>
    </source>
</evidence>
<keyword evidence="1" id="KW-0732">Signal</keyword>
<protein>
    <submittedName>
        <fullName evidence="2">Uncharacterized protein</fullName>
    </submittedName>
</protein>
<dbReference type="Proteomes" id="UP001231445">
    <property type="component" value="Chromosome"/>
</dbReference>
<organism evidence="2 3">
    <name type="scientific">Altererythrobacter rubellus</name>
    <dbReference type="NCBI Taxonomy" id="2173831"/>
    <lineage>
        <taxon>Bacteria</taxon>
        <taxon>Pseudomonadati</taxon>
        <taxon>Pseudomonadota</taxon>
        <taxon>Alphaproteobacteria</taxon>
        <taxon>Sphingomonadales</taxon>
        <taxon>Erythrobacteraceae</taxon>
        <taxon>Altererythrobacter</taxon>
    </lineage>
</organism>
<evidence type="ECO:0000313" key="3">
    <source>
        <dbReference type="Proteomes" id="UP001231445"/>
    </source>
</evidence>
<dbReference type="EMBL" id="CP127221">
    <property type="protein sequence ID" value="WIW96597.1"/>
    <property type="molecule type" value="Genomic_DNA"/>
</dbReference>
<accession>A0A9Y2F758</accession>
<feature type="signal peptide" evidence="1">
    <location>
        <begin position="1"/>
        <end position="20"/>
    </location>
</feature>
<evidence type="ECO:0000313" key="2">
    <source>
        <dbReference type="EMBL" id="WIW96597.1"/>
    </source>
</evidence>
<reference evidence="2 3" key="1">
    <citation type="submission" date="2023-06" db="EMBL/GenBank/DDBJ databases">
        <title>Altererythrobacter rubellus NBRC 112769 genome.</title>
        <authorList>
            <person name="Zhang K."/>
        </authorList>
    </citation>
    <scope>NUCLEOTIDE SEQUENCE [LARGE SCALE GENOMIC DNA]</scope>
    <source>
        <strain evidence="2 3">NBRC 112769</strain>
    </source>
</reference>
<proteinExistence type="predicted"/>
<dbReference type="AlphaFoldDB" id="A0A9Y2F758"/>
<gene>
    <name evidence="2" type="ORF">QQX03_05725</name>
</gene>
<keyword evidence="3" id="KW-1185">Reference proteome</keyword>